<feature type="domain" description="ARID" evidence="17">
    <location>
        <begin position="308"/>
        <end position="400"/>
    </location>
</feature>
<dbReference type="OrthoDB" id="10068428at2759"/>
<dbReference type="FunFam" id="1.10.150.60:FF:000003">
    <property type="entry name" value="AT-rich interactive domain-containing protein 4B"/>
    <property type="match status" value="1"/>
</dbReference>
<protein>
    <recommendedName>
        <fullName evidence="14">AT-rich interactive domain-containing protein 4A</fullName>
    </recommendedName>
    <alternativeName>
        <fullName evidence="15">Retinoblastoma-binding protein 1</fullName>
    </alternativeName>
</protein>
<dbReference type="SUPFAM" id="SSF63748">
    <property type="entry name" value="Tudor/PWWP/MBT"/>
    <property type="match status" value="1"/>
</dbReference>
<keyword evidence="3" id="KW-0597">Phosphoprotein</keyword>
<dbReference type="InterPro" id="IPR025995">
    <property type="entry name" value="Tudor-knot"/>
</dbReference>
<keyword evidence="4" id="KW-0221">Differentiation</keyword>
<dbReference type="SMART" id="SM00298">
    <property type="entry name" value="CHROMO"/>
    <property type="match status" value="1"/>
</dbReference>
<dbReference type="InterPro" id="IPR036431">
    <property type="entry name" value="ARID_dom_sf"/>
</dbReference>
<dbReference type="Pfam" id="PF01388">
    <property type="entry name" value="ARID"/>
    <property type="match status" value="1"/>
</dbReference>
<keyword evidence="2" id="KW-1017">Isopeptide bond</keyword>
<dbReference type="CTD" id="5926"/>
<gene>
    <name evidence="18" type="primary">ARID4A</name>
</gene>
<dbReference type="InterPro" id="IPR016197">
    <property type="entry name" value="Chromo-like_dom_sf"/>
</dbReference>
<comment type="subunit">
    <text evidence="13">Identified in mSin3A corepressor complexes together with SIN3A, SIN3B, RBBP4, RBBP7, SAP30, BRMS1, HDAC1 and HDAC2. Interacts with BRMS1. Interacts with RB1. Interacts with ARID4B. Interacts with AR.</text>
</comment>
<evidence type="ECO:0000313" key="18">
    <source>
        <dbReference type="Ensembl" id="ENSGEVP00005003794.1"/>
    </source>
</evidence>
<dbReference type="Ensembl" id="ENSGEVT00005003962.1">
    <property type="protein sequence ID" value="ENSGEVP00005003794.1"/>
    <property type="gene ID" value="ENSGEVG00005002716.1"/>
</dbReference>
<dbReference type="InterPro" id="IPR012603">
    <property type="entry name" value="ARID4A/B_PWWP"/>
</dbReference>
<dbReference type="GO" id="GO:0006357">
    <property type="term" value="P:regulation of transcription by RNA polymerase II"/>
    <property type="evidence" value="ECO:0007669"/>
    <property type="project" value="TreeGrafter"/>
</dbReference>
<feature type="compositionally biased region" description="Polar residues" evidence="16">
    <location>
        <begin position="1039"/>
        <end position="1055"/>
    </location>
</feature>
<feature type="compositionally biased region" description="Basic and acidic residues" evidence="16">
    <location>
        <begin position="545"/>
        <end position="559"/>
    </location>
</feature>
<feature type="compositionally biased region" description="Low complexity" evidence="16">
    <location>
        <begin position="1223"/>
        <end position="1244"/>
    </location>
</feature>
<dbReference type="CDD" id="cd16882">
    <property type="entry name" value="ARID_ARID4A"/>
    <property type="match status" value="1"/>
</dbReference>
<dbReference type="GO" id="GO:0005634">
    <property type="term" value="C:nucleus"/>
    <property type="evidence" value="ECO:0007669"/>
    <property type="project" value="UniProtKB-SubCell"/>
</dbReference>
<feature type="compositionally biased region" description="Acidic residues" evidence="16">
    <location>
        <begin position="151"/>
        <end position="165"/>
    </location>
</feature>
<keyword evidence="6" id="KW-0156">Chromatin regulator</keyword>
<dbReference type="Gene3D" id="2.30.30.140">
    <property type="match status" value="3"/>
</dbReference>
<evidence type="ECO:0000256" key="9">
    <source>
        <dbReference type="ARBA" id="ARBA00023125"/>
    </source>
</evidence>
<evidence type="ECO:0000256" key="2">
    <source>
        <dbReference type="ARBA" id="ARBA00022499"/>
    </source>
</evidence>
<dbReference type="InterPro" id="IPR047473">
    <property type="entry name" value="CBD_RBP1-like"/>
</dbReference>
<feature type="compositionally biased region" description="Basic and acidic residues" evidence="16">
    <location>
        <begin position="1009"/>
        <end position="1018"/>
    </location>
</feature>
<keyword evidence="7" id="KW-0744">Spermatogenesis</keyword>
<evidence type="ECO:0000256" key="14">
    <source>
        <dbReference type="ARBA" id="ARBA00071291"/>
    </source>
</evidence>
<keyword evidence="9" id="KW-0238">DNA-binding</keyword>
<dbReference type="GO" id="GO:0006325">
    <property type="term" value="P:chromatin organization"/>
    <property type="evidence" value="ECO:0007669"/>
    <property type="project" value="UniProtKB-KW"/>
</dbReference>
<dbReference type="FunFam" id="2.30.30.140:FF:000009">
    <property type="entry name" value="AT-rich interactive domain-containing protein 4B"/>
    <property type="match status" value="1"/>
</dbReference>
<keyword evidence="11" id="KW-0539">Nucleus</keyword>
<reference evidence="18" key="2">
    <citation type="submission" date="2025-09" db="UniProtKB">
        <authorList>
            <consortium name="Ensembl"/>
        </authorList>
    </citation>
    <scope>IDENTIFICATION</scope>
</reference>
<evidence type="ECO:0000256" key="16">
    <source>
        <dbReference type="SAM" id="MobiDB-lite"/>
    </source>
</evidence>
<evidence type="ECO:0000256" key="12">
    <source>
        <dbReference type="ARBA" id="ARBA00054828"/>
    </source>
</evidence>
<feature type="compositionally biased region" description="Polar residues" evidence="16">
    <location>
        <begin position="981"/>
        <end position="1000"/>
    </location>
</feature>
<feature type="region of interest" description="Disordered" evidence="16">
    <location>
        <begin position="767"/>
        <end position="868"/>
    </location>
</feature>
<keyword evidence="19" id="KW-1185">Reference proteome</keyword>
<feature type="compositionally biased region" description="Basic and acidic residues" evidence="16">
    <location>
        <begin position="645"/>
        <end position="660"/>
    </location>
</feature>
<evidence type="ECO:0000313" key="19">
    <source>
        <dbReference type="Proteomes" id="UP000694390"/>
    </source>
</evidence>
<feature type="compositionally biased region" description="Acidic residues" evidence="16">
    <location>
        <begin position="560"/>
        <end position="569"/>
    </location>
</feature>
<feature type="compositionally biased region" description="Basic and acidic residues" evidence="16">
    <location>
        <begin position="472"/>
        <end position="514"/>
    </location>
</feature>
<dbReference type="PANTHER" id="PTHR13964:SF26">
    <property type="entry name" value="AT-RICH INTERACTIVE DOMAIN-CONTAINING PROTEIN 4A"/>
    <property type="match status" value="1"/>
</dbReference>
<feature type="compositionally biased region" description="Basic and acidic residues" evidence="16">
    <location>
        <begin position="715"/>
        <end position="744"/>
    </location>
</feature>
<evidence type="ECO:0000256" key="8">
    <source>
        <dbReference type="ARBA" id="ARBA00023015"/>
    </source>
</evidence>
<dbReference type="FunFam" id="2.30.30.140:FF:000012">
    <property type="entry name" value="AT-rich interactive domain-containing protein 4A"/>
    <property type="match status" value="1"/>
</dbReference>
<feature type="region of interest" description="Disordered" evidence="16">
    <location>
        <begin position="272"/>
        <end position="309"/>
    </location>
</feature>
<feature type="region of interest" description="Disordered" evidence="16">
    <location>
        <begin position="628"/>
        <end position="745"/>
    </location>
</feature>
<evidence type="ECO:0000256" key="1">
    <source>
        <dbReference type="ARBA" id="ARBA00004123"/>
    </source>
</evidence>
<dbReference type="CDD" id="cd20461">
    <property type="entry name" value="Tudor_ARID4A_rpt2"/>
    <property type="match status" value="1"/>
</dbReference>
<evidence type="ECO:0000256" key="11">
    <source>
        <dbReference type="ARBA" id="ARBA00023242"/>
    </source>
</evidence>
<dbReference type="GeneTree" id="ENSGT00940000156159"/>
<dbReference type="SMART" id="SM00501">
    <property type="entry name" value="BRIGHT"/>
    <property type="match status" value="1"/>
</dbReference>
<dbReference type="PROSITE" id="PS51011">
    <property type="entry name" value="ARID"/>
    <property type="match status" value="1"/>
</dbReference>
<evidence type="ECO:0000256" key="7">
    <source>
        <dbReference type="ARBA" id="ARBA00022871"/>
    </source>
</evidence>
<dbReference type="SMART" id="SM00333">
    <property type="entry name" value="TUDOR"/>
    <property type="match status" value="1"/>
</dbReference>
<feature type="region of interest" description="Disordered" evidence="16">
    <location>
        <begin position="123"/>
        <end position="169"/>
    </location>
</feature>
<dbReference type="CDD" id="cd20459">
    <property type="entry name" value="Tudor_ARID4A_rpt1"/>
    <property type="match status" value="1"/>
</dbReference>
<dbReference type="InterPro" id="IPR047472">
    <property type="entry name" value="Tudor_ARID4A_rpt1"/>
</dbReference>
<comment type="function">
    <text evidence="12">DNA-binding protein which modulates activity of several transcription factors including RB1 (retinoblastoma-associated protein) and AR (androgen receptor). May function as part of an mSin3A repressor complex. Has no intrinsic transcriptional activity. Plays a role in the regulation of epigenetic modifications at the PWS/AS imprinting center near the SNRPN promoter, where it might function as part of a complex with RB1 and ARID4B. Involved in spermatogenesis, together with ARID4B, where it acts as a transcriptional coactivator for AR and enhances expression of genes required for sperm maturation. Regulates expression of the tight junction protein CLDN3 in the testis, which is important for integrity of the blood-testis barrier. Plays a role in myeloid homeostasis where it regulates the histone methylation state of bone marrow cells and expression of various genes involved in hematopoiesis. May function as a leukemia suppressor.</text>
</comment>
<dbReference type="Pfam" id="PF08169">
    <property type="entry name" value="RBB1NT"/>
    <property type="match status" value="1"/>
</dbReference>
<accession>A0A8C4XXG5</accession>
<feature type="compositionally biased region" description="Basic residues" evidence="16">
    <location>
        <begin position="635"/>
        <end position="644"/>
    </location>
</feature>
<keyword evidence="8" id="KW-0805">Transcription regulation</keyword>
<evidence type="ECO:0000259" key="17">
    <source>
        <dbReference type="PROSITE" id="PS51011"/>
    </source>
</evidence>
<feature type="compositionally biased region" description="Basic and acidic residues" evidence="16">
    <location>
        <begin position="819"/>
        <end position="832"/>
    </location>
</feature>
<comment type="subcellular location">
    <subcellularLocation>
        <location evidence="1">Nucleus</location>
    </subcellularLocation>
</comment>
<dbReference type="GeneID" id="115649674"/>
<dbReference type="PANTHER" id="PTHR13964">
    <property type="entry name" value="RBP-RELATED"/>
    <property type="match status" value="1"/>
</dbReference>
<dbReference type="GO" id="GO:0007283">
    <property type="term" value="P:spermatogenesis"/>
    <property type="evidence" value="ECO:0007669"/>
    <property type="project" value="UniProtKB-KW"/>
</dbReference>
<dbReference type="Gene3D" id="1.10.150.60">
    <property type="entry name" value="ARID DNA-binding domain"/>
    <property type="match status" value="1"/>
</dbReference>
<dbReference type="FunFam" id="2.30.30.140:FF:000050">
    <property type="entry name" value="AT-rich interactive domain 4A (RBP1-like)"/>
    <property type="match status" value="1"/>
</dbReference>
<dbReference type="InterPro" id="IPR000953">
    <property type="entry name" value="Chromo/chromo_shadow_dom"/>
</dbReference>
<feature type="region of interest" description="Disordered" evidence="16">
    <location>
        <begin position="926"/>
        <end position="1163"/>
    </location>
</feature>
<dbReference type="Pfam" id="PF11717">
    <property type="entry name" value="Tudor-knot"/>
    <property type="match status" value="1"/>
</dbReference>
<dbReference type="CDD" id="cd18641">
    <property type="entry name" value="CBD_RBP1_like"/>
    <property type="match status" value="1"/>
</dbReference>
<feature type="compositionally biased region" description="Basic and acidic residues" evidence="16">
    <location>
        <begin position="843"/>
        <end position="868"/>
    </location>
</feature>
<name>A0A8C4XXG5_9SAUR</name>
<feature type="compositionally biased region" description="Basic residues" evidence="16">
    <location>
        <begin position="521"/>
        <end position="531"/>
    </location>
</feature>
<feature type="compositionally biased region" description="Basic and acidic residues" evidence="16">
    <location>
        <begin position="1058"/>
        <end position="1071"/>
    </location>
</feature>
<evidence type="ECO:0000256" key="4">
    <source>
        <dbReference type="ARBA" id="ARBA00022782"/>
    </source>
</evidence>
<keyword evidence="10" id="KW-0804">Transcription</keyword>
<evidence type="ECO:0000256" key="15">
    <source>
        <dbReference type="ARBA" id="ARBA00080584"/>
    </source>
</evidence>
<dbReference type="AlphaFoldDB" id="A0A8C4XXG5"/>
<evidence type="ECO:0000256" key="10">
    <source>
        <dbReference type="ARBA" id="ARBA00023163"/>
    </source>
</evidence>
<dbReference type="SUPFAM" id="SSF54160">
    <property type="entry name" value="Chromo domain-like"/>
    <property type="match status" value="1"/>
</dbReference>
<dbReference type="RefSeq" id="XP_030414331.1">
    <property type="nucleotide sequence ID" value="XM_030558471.1"/>
</dbReference>
<organism evidence="18 19">
    <name type="scientific">Gopherus evgoodei</name>
    <name type="common">Goodes thornscrub tortoise</name>
    <dbReference type="NCBI Taxonomy" id="1825980"/>
    <lineage>
        <taxon>Eukaryota</taxon>
        <taxon>Metazoa</taxon>
        <taxon>Chordata</taxon>
        <taxon>Craniata</taxon>
        <taxon>Vertebrata</taxon>
        <taxon>Euteleostomi</taxon>
        <taxon>Archelosauria</taxon>
        <taxon>Testudinata</taxon>
        <taxon>Testudines</taxon>
        <taxon>Cryptodira</taxon>
        <taxon>Durocryptodira</taxon>
        <taxon>Testudinoidea</taxon>
        <taxon>Testudinidae</taxon>
        <taxon>Gopherus</taxon>
    </lineage>
</organism>
<dbReference type="GO" id="GO:0030154">
    <property type="term" value="P:cell differentiation"/>
    <property type="evidence" value="ECO:0007669"/>
    <property type="project" value="UniProtKB-KW"/>
</dbReference>
<dbReference type="Proteomes" id="UP000694390">
    <property type="component" value="Unassembled WGS sequence"/>
</dbReference>
<reference evidence="18" key="1">
    <citation type="submission" date="2025-08" db="UniProtKB">
        <authorList>
            <consortium name="Ensembl"/>
        </authorList>
    </citation>
    <scope>IDENTIFICATION</scope>
</reference>
<feature type="region of interest" description="Disordered" evidence="16">
    <location>
        <begin position="1209"/>
        <end position="1254"/>
    </location>
</feature>
<evidence type="ECO:0000256" key="5">
    <source>
        <dbReference type="ARBA" id="ARBA00022843"/>
    </source>
</evidence>
<dbReference type="SUPFAM" id="SSF46774">
    <property type="entry name" value="ARID-like"/>
    <property type="match status" value="1"/>
</dbReference>
<keyword evidence="5" id="KW-0832">Ubl conjugation</keyword>
<dbReference type="SMART" id="SM01014">
    <property type="entry name" value="ARID"/>
    <property type="match status" value="1"/>
</dbReference>
<feature type="compositionally biased region" description="Acidic residues" evidence="16">
    <location>
        <begin position="1020"/>
        <end position="1032"/>
    </location>
</feature>
<evidence type="ECO:0000256" key="3">
    <source>
        <dbReference type="ARBA" id="ARBA00022553"/>
    </source>
</evidence>
<dbReference type="CDD" id="cd05162">
    <property type="entry name" value="PWWP"/>
    <property type="match status" value="1"/>
</dbReference>
<feature type="region of interest" description="Disordered" evidence="16">
    <location>
        <begin position="424"/>
        <end position="585"/>
    </location>
</feature>
<feature type="compositionally biased region" description="Polar residues" evidence="16">
    <location>
        <begin position="672"/>
        <end position="685"/>
    </location>
</feature>
<feature type="compositionally biased region" description="Basic and acidic residues" evidence="16">
    <location>
        <begin position="964"/>
        <end position="979"/>
    </location>
</feature>
<sequence length="1254" mass="142361">MKAADEPAYLTVGTDVSAKYRGAFCEAKIKTVKRLVKVKVILKQDNSAQLVQDDQVKGPLRIGAMVETKMPDGSFQEAVINKLTDASWYTVVFDDGDERTLRRTSLCLKGERHFAESETLDQLPLTNPEHFGTPVIGKKSNRGRRSSLPVTEDEKEEESSEEEEEDKRRLNDELLGKVVSVIFCSEKTDWYPALVISPSCNDDITVKKDQCLVRSFADSKFYSIARKDIKELDVKLSKSDLSAKKGLQEASTFLNTKAVPDNWKMDMSEILESSSSDEEDGAAAESDEEEDKVEEKEEEVVPEEELDPEERDNFLQQLYKFMEDRGTPINKPPVLGYKDLNLFKLFRLVYQQGGCDNIDSGAVWKQIYMDLGIPILNSAASYNVKTAYRKYLYGFEEYCRSANIQFRTIHHNEPKVVEDIQKQEEPMEETVKEEQEMLPAEVKNEAEENDSSSESEKEEIELRSPRGRRRLARDAITTKKETEEDKMQDKLKDSNKENKDVEETLENAEKKENETPLGRKNTPKQKEKKMKKQEESDKESDEEEEKRQEREEVENKGESEGEEDEEDSEPCLTGTKVKVKYGRGKTQKIYEASIKSTEIDDGEVLYLVHYYGWNVRYDEWVKADRIIWPLDKGGPKRKQKKKAKSKEDQEKDEKKDEEKQKSKRGRPPLKSTLLSNMSCSLSKTPNSEDSGSSDSEADETSEKSMNEEFSAEISDMEKNEKLIDEKPAEENPKIPHVLMKENDRTQVQPLETLKLEVEESEQIVQIFGNKAEQVEEIKKETEKSPKGKGRRSRTRDPSLENVKVLPESQEEGTNETLIESERSEISSLDSKELSTTTENETDPCSKDKKLLKRKTLEQTSPEKKVRRECEMEVPNIVSERTNECIGMEECKDFRDAVSLRTENEEMPSLVAESDQHVQELTNENFECTSEENEHVPLKDEDDTMPQIGPETLLCHEVDLDDFDEKEKSSSEDAVTEKPDPNTLTSNPSALTPAVQPNFSVASPLALSQDESRSIKSESDVTIEVDSVAEESQEGLCESESANGFEASTTSSNCSIAVQDRDNGEKGQKRPSDGNSGTLAKKQKRTPKRSSAVAKNEKNGTGQSSDSEDLPVMDSSSKCTPVKHINVSKPQKLARSPARVISPHIKDGEKDKHREKHHHSAPPRVYKWSFQLNELDNMNSTERISFLQEKLQEIRKYYMSLKSEVATIDRRRKRLKKKDREVSHTGASMSSASSDTGMSPSSSSPPQNVLAVECR</sequence>
<proteinExistence type="predicted"/>
<evidence type="ECO:0000256" key="13">
    <source>
        <dbReference type="ARBA" id="ARBA00065960"/>
    </source>
</evidence>
<evidence type="ECO:0000256" key="6">
    <source>
        <dbReference type="ARBA" id="ARBA00022853"/>
    </source>
</evidence>
<dbReference type="InterPro" id="IPR001606">
    <property type="entry name" value="ARID_dom"/>
</dbReference>
<dbReference type="InterPro" id="IPR002999">
    <property type="entry name" value="Tudor"/>
</dbReference>
<feature type="compositionally biased region" description="Basic and acidic residues" evidence="16">
    <location>
        <begin position="424"/>
        <end position="435"/>
    </location>
</feature>
<feature type="compositionally biased region" description="Acidic residues" evidence="16">
    <location>
        <begin position="447"/>
        <end position="459"/>
    </location>
</feature>
<dbReference type="GO" id="GO:0000976">
    <property type="term" value="F:transcription cis-regulatory region binding"/>
    <property type="evidence" value="ECO:0007669"/>
    <property type="project" value="TreeGrafter"/>
</dbReference>
<feature type="compositionally biased region" description="Acidic residues" evidence="16">
    <location>
        <begin position="275"/>
        <end position="309"/>
    </location>
</feature>
<dbReference type="InterPro" id="IPR051232">
    <property type="entry name" value="ARID/SWI1_ChromRemod"/>
</dbReference>
<feature type="compositionally biased region" description="Basic and acidic residues" evidence="16">
    <location>
        <begin position="772"/>
        <end position="785"/>
    </location>
</feature>